<organism evidence="1 2">
    <name type="scientific">Orientia tsutsugamushi str. Gilliam</name>
    <dbReference type="NCBI Taxonomy" id="1359184"/>
    <lineage>
        <taxon>Bacteria</taxon>
        <taxon>Pseudomonadati</taxon>
        <taxon>Pseudomonadota</taxon>
        <taxon>Alphaproteobacteria</taxon>
        <taxon>Rickettsiales</taxon>
        <taxon>Rickettsiaceae</taxon>
        <taxon>Rickettsieae</taxon>
        <taxon>Orientia</taxon>
    </lineage>
</organism>
<sequence length="75" mass="8895">MFIDPEAQLRIKLFYYVNKYKQQLYKNVDSIVDDSSKENKNQYCDQLVATNEKLKNMKDIVGNKVVSLDSFRKKI</sequence>
<accession>A0A0F3MBE7</accession>
<dbReference type="PATRIC" id="fig|1359184.3.peg.297"/>
<evidence type="ECO:0000313" key="1">
    <source>
        <dbReference type="EMBL" id="KJV53060.1"/>
    </source>
</evidence>
<protein>
    <submittedName>
        <fullName evidence="1">Uncharacterized protein</fullName>
    </submittedName>
</protein>
<reference evidence="1 2" key="1">
    <citation type="submission" date="2015-02" db="EMBL/GenBank/DDBJ databases">
        <title>Genome Sequencing of Rickettsiales.</title>
        <authorList>
            <person name="Daugherty S.C."/>
            <person name="Su Q."/>
            <person name="Abolude K."/>
            <person name="Beier-Sexton M."/>
            <person name="Carlyon J.A."/>
            <person name="Carter R."/>
            <person name="Day N.P."/>
            <person name="Dumler S.J."/>
            <person name="Dyachenko V."/>
            <person name="Godinez A."/>
            <person name="Kurtti T.J."/>
            <person name="Lichay M."/>
            <person name="Mullins K.E."/>
            <person name="Ott S."/>
            <person name="Pappas-Brown V."/>
            <person name="Paris D.H."/>
            <person name="Patel P."/>
            <person name="Richards A.L."/>
            <person name="Sadzewicz L."/>
            <person name="Sears K."/>
            <person name="Seidman D."/>
            <person name="Sengamalay N."/>
            <person name="Stenos J."/>
            <person name="Tallon L.J."/>
            <person name="Vincent G."/>
            <person name="Fraser C.M."/>
            <person name="Munderloh U."/>
            <person name="Dunning-Hotopp J.C."/>
        </authorList>
    </citation>
    <scope>NUCLEOTIDE SEQUENCE [LARGE SCALE GENOMIC DNA]</scope>
    <source>
        <strain evidence="1 2">Gilliam</strain>
    </source>
</reference>
<dbReference type="Proteomes" id="UP000033769">
    <property type="component" value="Unassembled WGS sequence"/>
</dbReference>
<comment type="caution">
    <text evidence="1">The sequence shown here is derived from an EMBL/GenBank/DDBJ whole genome shotgun (WGS) entry which is preliminary data.</text>
</comment>
<dbReference type="AlphaFoldDB" id="A0A0F3MBE7"/>
<name>A0A0F3MBE7_ORITS</name>
<dbReference type="EMBL" id="LANO01000013">
    <property type="protein sequence ID" value="KJV53060.1"/>
    <property type="molecule type" value="Genomic_DNA"/>
</dbReference>
<evidence type="ECO:0000313" key="2">
    <source>
        <dbReference type="Proteomes" id="UP000033769"/>
    </source>
</evidence>
<proteinExistence type="predicted"/>
<gene>
    <name evidence="1" type="ORF">OTSGILL_1042</name>
</gene>